<reference evidence="1 2" key="1">
    <citation type="journal article" date="2022" name="Hortic Res">
        <title>A haplotype resolved chromosomal level avocado genome allows analysis of novel avocado genes.</title>
        <authorList>
            <person name="Nath O."/>
            <person name="Fletcher S.J."/>
            <person name="Hayward A."/>
            <person name="Shaw L.M."/>
            <person name="Masouleh A.K."/>
            <person name="Furtado A."/>
            <person name="Henry R.J."/>
            <person name="Mitter N."/>
        </authorList>
    </citation>
    <scope>NUCLEOTIDE SEQUENCE [LARGE SCALE GENOMIC DNA]</scope>
    <source>
        <strain evidence="2">cv. Hass</strain>
    </source>
</reference>
<proteinExistence type="predicted"/>
<dbReference type="EMBL" id="CM056815">
    <property type="protein sequence ID" value="KAJ8629231.1"/>
    <property type="molecule type" value="Genomic_DNA"/>
</dbReference>
<name>A0ACC2L6T4_PERAE</name>
<dbReference type="Proteomes" id="UP001234297">
    <property type="component" value="Chromosome 7"/>
</dbReference>
<evidence type="ECO:0000313" key="2">
    <source>
        <dbReference type="Proteomes" id="UP001234297"/>
    </source>
</evidence>
<organism evidence="1 2">
    <name type="scientific">Persea americana</name>
    <name type="common">Avocado</name>
    <dbReference type="NCBI Taxonomy" id="3435"/>
    <lineage>
        <taxon>Eukaryota</taxon>
        <taxon>Viridiplantae</taxon>
        <taxon>Streptophyta</taxon>
        <taxon>Embryophyta</taxon>
        <taxon>Tracheophyta</taxon>
        <taxon>Spermatophyta</taxon>
        <taxon>Magnoliopsida</taxon>
        <taxon>Magnoliidae</taxon>
        <taxon>Laurales</taxon>
        <taxon>Lauraceae</taxon>
        <taxon>Persea</taxon>
    </lineage>
</organism>
<sequence length="200" mass="22596">MFSAPPIQKRVIEVDRGGGRLPTLCQKSFTERVNNWLAKAHVLLPVRLALMDDWAIWMLFASEAEADAQNHTLRDLIWAVWVSCTRLGPTSPPRREENLPEFFAAAVGRHRRRSAHCAVACCLLLTDQFCCRIESNRGQFVSRKKVRFLIGLLEFGEVRPESLRVDDSDQRAIEEESSQASIWVGVPNCSETLSITFPAS</sequence>
<accession>A0ACC2L6T4</accession>
<keyword evidence="2" id="KW-1185">Reference proteome</keyword>
<gene>
    <name evidence="1" type="ORF">MRB53_022554</name>
</gene>
<comment type="caution">
    <text evidence="1">The sequence shown here is derived from an EMBL/GenBank/DDBJ whole genome shotgun (WGS) entry which is preliminary data.</text>
</comment>
<evidence type="ECO:0000313" key="1">
    <source>
        <dbReference type="EMBL" id="KAJ8629231.1"/>
    </source>
</evidence>
<protein>
    <submittedName>
        <fullName evidence="1">Uncharacterized protein</fullName>
    </submittedName>
</protein>